<sequence length="421" mass="47200">MLTAIPSSSRLLVLGLAFVTLLTAHMRADDDVRIVDCDKPVKSTKRGVCLNKISAADFMALSPSVSWWYNWHFTEDLPDPKEAKMTFYPMIWGDRPDSLKGLDDYLDDHDVPYVLAINEPNLKGQAFITPKETAALYEKIERIAKRHGATVVGPNMALGSADGDSITAFDPVERKKITYTFQNPFLNAFYHYVGENDDAPVGSHSYGNFGELSWLVQMMYDTYQRPIWVTEFAEWNAGSAAAERDYLIQSVDLMERLPFVQGYAWFKDRVDSNGKLSLLGGNGQLTELGKTYVNMPVHDPNVYYRLPGRLQAESYREAKEPKIASTSDEDGFLEMVCSGGDATLTYNVHVEQEKRFNVTVRMFSKTGTKVEIFQDGKVAAEVENHGSGWSSESTTINLPAGNHILGVRCSAPVKLNWIEFQ</sequence>
<dbReference type="Gene3D" id="2.60.120.260">
    <property type="entry name" value="Galactose-binding domain-like"/>
    <property type="match status" value="1"/>
</dbReference>
<gene>
    <name evidence="4" type="ORF">GCM10007047_24700</name>
</gene>
<protein>
    <recommendedName>
        <fullName evidence="6">Asl1-like glycosyl hydrolase catalytic domain-containing protein</fullName>
    </recommendedName>
</protein>
<reference evidence="4" key="1">
    <citation type="journal article" date="2014" name="Int. J. Syst. Evol. Microbiol.">
        <title>Complete genome sequence of Corynebacterium casei LMG S-19264T (=DSM 44701T), isolated from a smear-ripened cheese.</title>
        <authorList>
            <consortium name="US DOE Joint Genome Institute (JGI-PGF)"/>
            <person name="Walter F."/>
            <person name="Albersmeier A."/>
            <person name="Kalinowski J."/>
            <person name="Ruckert C."/>
        </authorList>
    </citation>
    <scope>NUCLEOTIDE SEQUENCE</scope>
    <source>
        <strain evidence="4">KCTC 12870</strain>
    </source>
</reference>
<feature type="chain" id="PRO_5035307229" description="Asl1-like glycosyl hydrolase catalytic domain-containing protein" evidence="1">
    <location>
        <begin position="29"/>
        <end position="421"/>
    </location>
</feature>
<feature type="domain" description="Asl1-like glycosyl hydrolase catalytic" evidence="3">
    <location>
        <begin position="56"/>
        <end position="292"/>
    </location>
</feature>
<dbReference type="SUPFAM" id="SSF51445">
    <property type="entry name" value="(Trans)glycosidases"/>
    <property type="match status" value="1"/>
</dbReference>
<proteinExistence type="predicted"/>
<evidence type="ECO:0000259" key="2">
    <source>
        <dbReference type="Pfam" id="PF03422"/>
    </source>
</evidence>
<evidence type="ECO:0000313" key="4">
    <source>
        <dbReference type="EMBL" id="GHC06724.1"/>
    </source>
</evidence>
<dbReference type="InterPro" id="IPR005084">
    <property type="entry name" value="CBM6"/>
</dbReference>
<evidence type="ECO:0008006" key="6">
    <source>
        <dbReference type="Google" id="ProtNLM"/>
    </source>
</evidence>
<dbReference type="InterPro" id="IPR053183">
    <property type="entry name" value="ASL1"/>
</dbReference>
<evidence type="ECO:0000256" key="1">
    <source>
        <dbReference type="SAM" id="SignalP"/>
    </source>
</evidence>
<comment type="caution">
    <text evidence="4">The sequence shown here is derived from an EMBL/GenBank/DDBJ whole genome shotgun (WGS) entry which is preliminary data.</text>
</comment>
<dbReference type="AlphaFoldDB" id="A0A8J3DJ36"/>
<accession>A0A8J3DJ36</accession>
<feature type="domain" description="CBM6" evidence="2">
    <location>
        <begin position="311"/>
        <end position="420"/>
    </location>
</feature>
<evidence type="ECO:0000313" key="5">
    <source>
        <dbReference type="Proteomes" id="UP000642829"/>
    </source>
</evidence>
<dbReference type="Proteomes" id="UP000642829">
    <property type="component" value="Unassembled WGS sequence"/>
</dbReference>
<dbReference type="PANTHER" id="PTHR34154:SF3">
    <property type="entry name" value="ALKALI-SENSITIVE LINKAGE PROTEIN 1"/>
    <property type="match status" value="1"/>
</dbReference>
<keyword evidence="1" id="KW-0732">Signal</keyword>
<keyword evidence="5" id="KW-1185">Reference proteome</keyword>
<dbReference type="RefSeq" id="WP_189515638.1">
    <property type="nucleotide sequence ID" value="NZ_BMXG01000016.1"/>
</dbReference>
<dbReference type="InterPro" id="IPR024655">
    <property type="entry name" value="Asl1_glyco_hydro_catalytic"/>
</dbReference>
<dbReference type="InterPro" id="IPR017853">
    <property type="entry name" value="GH"/>
</dbReference>
<dbReference type="GO" id="GO:0071966">
    <property type="term" value="P:fungal-type cell wall polysaccharide metabolic process"/>
    <property type="evidence" value="ECO:0007669"/>
    <property type="project" value="TreeGrafter"/>
</dbReference>
<organism evidence="4 5">
    <name type="scientific">Cerasicoccus arenae</name>
    <dbReference type="NCBI Taxonomy" id="424488"/>
    <lineage>
        <taxon>Bacteria</taxon>
        <taxon>Pseudomonadati</taxon>
        <taxon>Verrucomicrobiota</taxon>
        <taxon>Opitutia</taxon>
        <taxon>Puniceicoccales</taxon>
        <taxon>Cerasicoccaceae</taxon>
        <taxon>Cerasicoccus</taxon>
    </lineage>
</organism>
<dbReference type="GO" id="GO:0030246">
    <property type="term" value="F:carbohydrate binding"/>
    <property type="evidence" value="ECO:0007669"/>
    <property type="project" value="InterPro"/>
</dbReference>
<dbReference type="Gene3D" id="3.20.20.80">
    <property type="entry name" value="Glycosidases"/>
    <property type="match status" value="1"/>
</dbReference>
<name>A0A8J3DJ36_9BACT</name>
<dbReference type="InterPro" id="IPR008979">
    <property type="entry name" value="Galactose-bd-like_sf"/>
</dbReference>
<dbReference type="Pfam" id="PF11790">
    <property type="entry name" value="Glyco_hydro_cc"/>
    <property type="match status" value="1"/>
</dbReference>
<dbReference type="Pfam" id="PF03422">
    <property type="entry name" value="CBM_6"/>
    <property type="match status" value="1"/>
</dbReference>
<evidence type="ECO:0000259" key="3">
    <source>
        <dbReference type="Pfam" id="PF11790"/>
    </source>
</evidence>
<dbReference type="PANTHER" id="PTHR34154">
    <property type="entry name" value="ALKALI-SENSITIVE LINKAGE PROTEIN 1"/>
    <property type="match status" value="1"/>
</dbReference>
<dbReference type="EMBL" id="BMXG01000016">
    <property type="protein sequence ID" value="GHC06724.1"/>
    <property type="molecule type" value="Genomic_DNA"/>
</dbReference>
<reference evidence="4" key="2">
    <citation type="submission" date="2020-09" db="EMBL/GenBank/DDBJ databases">
        <authorList>
            <person name="Sun Q."/>
            <person name="Kim S."/>
        </authorList>
    </citation>
    <scope>NUCLEOTIDE SEQUENCE</scope>
    <source>
        <strain evidence="4">KCTC 12870</strain>
    </source>
</reference>
<dbReference type="SUPFAM" id="SSF49785">
    <property type="entry name" value="Galactose-binding domain-like"/>
    <property type="match status" value="1"/>
</dbReference>
<feature type="signal peptide" evidence="1">
    <location>
        <begin position="1"/>
        <end position="28"/>
    </location>
</feature>